<reference evidence="1" key="4">
    <citation type="submission" date="2025-08" db="UniProtKB">
        <authorList>
            <consortium name="Ensembl"/>
        </authorList>
    </citation>
    <scope>IDENTIFICATION</scope>
</reference>
<dbReference type="ChiTaRS" id="IDH3A">
    <property type="organism name" value="human"/>
</dbReference>
<proteinExistence type="predicted"/>
<evidence type="ECO:0000313" key="1">
    <source>
        <dbReference type="Ensembl" id="ENSP00000453903.1"/>
    </source>
</evidence>
<organism evidence="1 2">
    <name type="scientific">Homo sapiens</name>
    <name type="common">Human</name>
    <dbReference type="NCBI Taxonomy" id="9606"/>
    <lineage>
        <taxon>Eukaryota</taxon>
        <taxon>Metazoa</taxon>
        <taxon>Chordata</taxon>
        <taxon>Craniata</taxon>
        <taxon>Vertebrata</taxon>
        <taxon>Euteleostomi</taxon>
        <taxon>Mammalia</taxon>
        <taxon>Eutheria</taxon>
        <taxon>Euarchontoglires</taxon>
        <taxon>Primates</taxon>
        <taxon>Haplorrhini</taxon>
        <taxon>Catarrhini</taxon>
        <taxon>Hominidae</taxon>
        <taxon>Homo</taxon>
    </lineage>
</organism>
<gene>
    <name evidence="1" type="primary">IDH3A</name>
</gene>
<feature type="non-terminal residue" evidence="1">
    <location>
        <position position="8"/>
    </location>
</feature>
<reference evidence="1" key="5">
    <citation type="submission" date="2025-09" db="UniProtKB">
        <authorList>
            <consortium name="Ensembl"/>
        </authorList>
    </citation>
    <scope>IDENTIFICATION</scope>
</reference>
<reference evidence="1 2" key="1">
    <citation type="journal article" date="2001" name="Nature">
        <title>Initial sequencing and analysis of the human genome.</title>
        <authorList>
            <consortium name="International Human Genome Sequencing Consortium"/>
            <person name="Lander E.S."/>
            <person name="Linton L.M."/>
            <person name="Birren B."/>
            <person name="Nusbaum C."/>
            <person name="Zody M.C."/>
            <person name="Baldwin J."/>
            <person name="Devon K."/>
            <person name="Dewar K."/>
            <person name="Doyle M."/>
            <person name="FitzHugh W."/>
            <person name="Funke R."/>
            <person name="Gage D."/>
            <person name="Harris K."/>
            <person name="Heaford A."/>
            <person name="Howland J."/>
            <person name="Kann L."/>
            <person name="Lehoczky J."/>
            <person name="LeVine R."/>
            <person name="McEwan P."/>
            <person name="McKernan K."/>
            <person name="Meldrim J."/>
            <person name="Mesirov J.P."/>
            <person name="Miranda C."/>
            <person name="Morris W."/>
            <person name="Naylor J."/>
            <person name="Raymond C."/>
            <person name="Rosetti M."/>
            <person name="Santos R."/>
            <person name="Sheridan A."/>
            <person name="Sougnez C."/>
            <person name="Stange-Thomann N."/>
            <person name="Stojanovic N."/>
            <person name="Subramanian A."/>
            <person name="Wyman D."/>
            <person name="Rogers J."/>
            <person name="Sulston J."/>
            <person name="Ainscough R."/>
            <person name="Beck S."/>
            <person name="Bentley D."/>
            <person name="Burton J."/>
            <person name="Clee C."/>
            <person name="Carter N."/>
            <person name="Coulson A."/>
            <person name="Deadman R."/>
            <person name="Deloukas P."/>
            <person name="Dunham A."/>
            <person name="Dunham I."/>
            <person name="Durbin R."/>
            <person name="French L."/>
            <person name="Grafham D."/>
            <person name="Gregory S."/>
            <person name="Hubbard T."/>
            <person name="Humphray S."/>
            <person name="Hunt A."/>
            <person name="Jones M."/>
            <person name="Lloyd C."/>
            <person name="McMurray A."/>
            <person name="Matthews L."/>
            <person name="Mercer S."/>
            <person name="Milne S."/>
            <person name="Mullikin J.C."/>
            <person name="Mungall A."/>
            <person name="Plumb R."/>
            <person name="Ross M."/>
            <person name="Shownkeen R."/>
            <person name="Sims S."/>
            <person name="Waterston R.H."/>
            <person name="Wilson R.K."/>
            <person name="Hillier L.W."/>
            <person name="McPherson J.D."/>
            <person name="Marra M.A."/>
            <person name="Mardis E.R."/>
            <person name="Fulton L.A."/>
            <person name="Chinwalla A.T."/>
            <person name="Pepin K.H."/>
            <person name="Gish W.R."/>
            <person name="Chissoe S.L."/>
            <person name="Wendl M.C."/>
            <person name="Delehaunty K.D."/>
            <person name="Miner T.L."/>
            <person name="Delehaunty A."/>
            <person name="Kramer J.B."/>
            <person name="Cook L.L."/>
            <person name="Fulton R.S."/>
            <person name="Johnson D.L."/>
            <person name="Minx P.J."/>
            <person name="Clifton S.W."/>
            <person name="Hawkins T."/>
            <person name="Branscomb E."/>
            <person name="Predki P."/>
            <person name="Richardson P."/>
            <person name="Wenning S."/>
            <person name="Slezak T."/>
            <person name="Doggett N."/>
            <person name="Cheng J.F."/>
            <person name="Olsen A."/>
            <person name="Lucas S."/>
            <person name="Elkin C."/>
            <person name="Uberbacher E."/>
            <person name="Frazier M."/>
            <person name="Gibbs R.A."/>
            <person name="Muzny D.M."/>
            <person name="Scherer S.E."/>
            <person name="Bouck J.B."/>
            <person name="Sodergren E.J."/>
            <person name="Worley K.C."/>
            <person name="Rives C.M."/>
            <person name="Gorrell J.H."/>
            <person name="Metzker M.L."/>
            <person name="Naylor S.L."/>
            <person name="Kucherlapati R.S."/>
            <person name="Nelson D.L."/>
            <person name="Weinstock G.M."/>
            <person name="Sakaki Y."/>
            <person name="Fujiyama A."/>
            <person name="Hattori M."/>
            <person name="Yada T."/>
            <person name="Toyoda A."/>
            <person name="Itoh T."/>
            <person name="Kawagoe C."/>
            <person name="Watanabe H."/>
            <person name="Totoki Y."/>
            <person name="Taylor T."/>
            <person name="Weissenbach J."/>
            <person name="Heilig R."/>
            <person name="Saurin W."/>
            <person name="Artiguenave F."/>
            <person name="Brottier P."/>
            <person name="Bruls T."/>
            <person name="Pelletier E."/>
            <person name="Robert C."/>
            <person name="Wincker P."/>
            <person name="Smith D.R."/>
            <person name="Doucette-Stamm L."/>
            <person name="Rubenfield M."/>
            <person name="Weinstock K."/>
            <person name="Lee H.M."/>
            <person name="Dubois J."/>
            <person name="Rosenthal A."/>
            <person name="Platzer M."/>
            <person name="Nyakatura G."/>
            <person name="Taudien S."/>
            <person name="Rump A."/>
            <person name="Yang H."/>
            <person name="Yu J."/>
            <person name="Wang J."/>
            <person name="Huang G."/>
            <person name="Gu J."/>
            <person name="Hood L."/>
            <person name="Rowen L."/>
            <person name="Madan A."/>
            <person name="Qin S."/>
            <person name="Davis R.W."/>
            <person name="Federspiel N.A."/>
            <person name="Abola A.P."/>
            <person name="Proctor M.J."/>
            <person name="Myers R.M."/>
            <person name="Schmutz J."/>
            <person name="Dickson M."/>
            <person name="Grimwood J."/>
            <person name="Cox D.R."/>
            <person name="Olson M.V."/>
            <person name="Kaul R."/>
            <person name="Raymond C."/>
            <person name="Shimizu N."/>
            <person name="Kawasaki K."/>
            <person name="Minoshima S."/>
            <person name="Evans G.A."/>
            <person name="Athanasiou M."/>
            <person name="Schultz R."/>
            <person name="Roe B.A."/>
            <person name="Chen F."/>
            <person name="Pan H."/>
            <person name="Ramser J."/>
            <person name="Lehrach H."/>
            <person name="Reinhardt R."/>
            <person name="McCombie W.R."/>
            <person name="de la Bastide M."/>
            <person name="Dedhia N."/>
            <person name="Blocker H."/>
            <person name="Hornischer K."/>
            <person name="Nordsiek G."/>
            <person name="Agarwala R."/>
            <person name="Aravind L."/>
            <person name="Bailey J.A."/>
            <person name="Bateman A."/>
            <person name="Batzoglou S."/>
            <person name="Birney E."/>
            <person name="Bork P."/>
            <person name="Brown D.G."/>
            <person name="Burge C.B."/>
            <person name="Cerutti L."/>
            <person name="Chen H.C."/>
            <person name="Church D."/>
            <person name="Clamp M."/>
            <person name="Copley R.R."/>
            <person name="Doerks T."/>
            <person name="Eddy S.R."/>
            <person name="Eichler E.E."/>
            <person name="Furey T.S."/>
            <person name="Galagan J."/>
            <person name="Gilbert J.G."/>
            <person name="Harmon C."/>
            <person name="Hayashizaki Y."/>
            <person name="Haussler D."/>
            <person name="Hermjakob H."/>
            <person name="Hokamp K."/>
            <person name="Jang W."/>
            <person name="Johnson L.S."/>
            <person name="Jones T.A."/>
            <person name="Kasif S."/>
            <person name="Kaspryzk A."/>
            <person name="Kennedy S."/>
            <person name="Kent W.J."/>
            <person name="Kitts P."/>
            <person name="Koonin E.V."/>
            <person name="Korf I."/>
            <person name="Kulp D."/>
            <person name="Lancet D."/>
            <person name="Lowe T.M."/>
            <person name="McLysaght A."/>
            <person name="Mikkelsen T."/>
            <person name="Moran J.V."/>
            <person name="Mulder N."/>
            <person name="Pollara V.J."/>
            <person name="Ponting C.P."/>
            <person name="Schuler G."/>
            <person name="Schultz J."/>
            <person name="Slater G."/>
            <person name="Smit A.F."/>
            <person name="Stupka E."/>
            <person name="Szustakowski J."/>
            <person name="Thierry-Mieg D."/>
            <person name="Thierry-Mieg J."/>
            <person name="Wagner L."/>
            <person name="Wallis J."/>
            <person name="Wheeler R."/>
            <person name="Williams A."/>
            <person name="Wolf Y.I."/>
            <person name="Wolfe K.H."/>
            <person name="Yang S.P."/>
            <person name="Yeh R.F."/>
            <person name="Collins F."/>
            <person name="Guyer M.S."/>
            <person name="Peterson J."/>
            <person name="Felsenfeld A."/>
            <person name="Wetterstrand K.A."/>
            <person name="Patrinos A."/>
            <person name="Morgan M.J."/>
            <person name="de Jong P."/>
            <person name="Catanese J.J."/>
            <person name="Osoegawa K."/>
            <person name="Shizuya H."/>
            <person name="Choi S."/>
            <person name="Chen Y.J."/>
        </authorList>
    </citation>
    <scope>NUCLEOTIDE SEQUENCE [LARGE SCALE GENOMIC DNA]</scope>
</reference>
<dbReference type="GeneTree" id="ENSGT00950000182989"/>
<dbReference type="Antibodypedia" id="14994">
    <property type="antibodies" value="294 antibodies from 33 providers"/>
</dbReference>
<dbReference type="Bgee" id="ENSG00000166411">
    <property type="expression patterns" value="Expressed in right atrium auricular region and 208 other cell types or tissues"/>
</dbReference>
<accession>A0A0G2JL95</accession>
<dbReference type="EMBL" id="AC090260">
    <property type="status" value="NOT_ANNOTATED_CDS"/>
    <property type="molecule type" value="Genomic_DNA"/>
</dbReference>
<dbReference type="OrthoDB" id="10261637at2759"/>
<evidence type="ECO:0000313" key="2">
    <source>
        <dbReference type="Proteomes" id="UP000005640"/>
    </source>
</evidence>
<name>A0A0G2JL95_HUMAN</name>
<dbReference type="Proteomes" id="UP000005640">
    <property type="component" value="Chromosome 15"/>
</dbReference>
<reference evidence="1 2" key="3">
    <citation type="journal article" date="2006" name="Nature">
        <title>Analysis of the DNA sequence and duplication history of human chromosome 15.</title>
        <authorList>
            <person name="Zody M.C."/>
            <person name="Garber M."/>
            <person name="Sharpe T."/>
            <person name="Young S.K."/>
            <person name="Rowen L."/>
            <person name="O'Neill K."/>
            <person name="Whittaker C.A."/>
            <person name="Kamal M."/>
            <person name="Chang J.L."/>
            <person name="Cuomo C.A."/>
            <person name="Dewar K."/>
            <person name="FitzGerald M.G."/>
            <person name="Kodira C.D."/>
            <person name="Madan A."/>
            <person name="Qin S."/>
            <person name="Yang X."/>
            <person name="Abbasi N."/>
            <person name="Abouelleil A."/>
            <person name="Arachchi H.M."/>
            <person name="Baradarani L."/>
            <person name="Birditt B."/>
            <person name="Bloom S."/>
            <person name="Bloom T."/>
            <person name="Borowsky M.L."/>
            <person name="Burke J."/>
            <person name="Butler J."/>
            <person name="Cook A."/>
            <person name="DeArellano K."/>
            <person name="DeCaprio D."/>
            <person name="Dorris L.III."/>
            <person name="Dors M."/>
            <person name="Eichler E.E."/>
            <person name="Engels R."/>
            <person name="Fahey J."/>
            <person name="Fleetwood P."/>
            <person name="Friedman C."/>
            <person name="Gearin G."/>
            <person name="Hall J.L."/>
            <person name="Hensley G."/>
            <person name="Johnson E."/>
            <person name="Jones C."/>
            <person name="Kamat A."/>
            <person name="Kaur A."/>
            <person name="Locke D.P."/>
            <person name="Madan A."/>
            <person name="Munson G."/>
            <person name="Jaffe D.B."/>
            <person name="Lui A."/>
            <person name="Macdonald P."/>
            <person name="Mauceli E."/>
            <person name="Naylor J.W."/>
            <person name="Nesbitt R."/>
            <person name="Nicol R."/>
            <person name="O'Leary S.B."/>
            <person name="Ratcliffe A."/>
            <person name="Rounsley S."/>
            <person name="She X."/>
            <person name="Sneddon K.M."/>
            <person name="Stewart S."/>
            <person name="Sougnez C."/>
            <person name="Stone S.M."/>
            <person name="Topham K."/>
            <person name="Vincent D."/>
            <person name="Wang S."/>
            <person name="Zimmer A.R."/>
            <person name="Birren B.W."/>
            <person name="Hood L."/>
            <person name="Lander E.S."/>
            <person name="Nusbaum C."/>
        </authorList>
    </citation>
    <scope>NUCLEOTIDE SEQUENCE [LARGE SCALE GENOMIC DNA]</scope>
</reference>
<keyword evidence="2" id="KW-1185">Reference proteome</keyword>
<reference evidence="1 2" key="2">
    <citation type="journal article" date="2004" name="Nature">
        <title>Finishing the euchromatic sequence of the human genome.</title>
        <authorList>
            <consortium name="International Human Genome Sequencing Consortium"/>
        </authorList>
    </citation>
    <scope>NUCLEOTIDE SEQUENCE [LARGE SCALE GENOMIC DNA]</scope>
</reference>
<dbReference type="Ensembl" id="ENST00000560770.5">
    <property type="protein sequence ID" value="ENSP00000453903.1"/>
    <property type="gene ID" value="ENSG00000166411.14"/>
</dbReference>
<dbReference type="HGNC" id="HGNC:5384">
    <property type="gene designation" value="IDH3A"/>
</dbReference>
<sequence length="8" mass="923">MKIFDAAK</sequence>
<dbReference type="VEuPathDB" id="HostDB:ENSG00000166411"/>
<dbReference type="OpenTargets" id="ENSG00000166411"/>
<protein>
    <submittedName>
        <fullName evidence="1">Isocitrate dehydrogenase (NAD(+)) 3 catalytic subunit alpha</fullName>
    </submittedName>
</protein>
<dbReference type="ExpressionAtlas" id="A0A0G2JL95">
    <property type="expression patterns" value="baseline and differential"/>
</dbReference>
<dbReference type="Ensembl" id="ENST00000560770.5">
    <property type="protein sequence ID" value="ENSP00000453903.1"/>
    <property type="gene ID" value="ENSG00000166411.15"/>
</dbReference>